<evidence type="ECO:0000256" key="2">
    <source>
        <dbReference type="SAM" id="Phobius"/>
    </source>
</evidence>
<reference evidence="3 4" key="1">
    <citation type="submission" date="2020-08" db="EMBL/GenBank/DDBJ databases">
        <title>The completed genome sequence of the pathogenic ascomycete fungus Penicillium digitatum.</title>
        <authorList>
            <person name="Wang M."/>
        </authorList>
    </citation>
    <scope>NUCLEOTIDE SEQUENCE [LARGE SCALE GENOMIC DNA]</scope>
    <source>
        <strain evidence="3 4">PdW03</strain>
    </source>
</reference>
<keyword evidence="2" id="KW-0472">Membrane</keyword>
<dbReference type="EMBL" id="CP060776">
    <property type="protein sequence ID" value="QQK44412.1"/>
    <property type="molecule type" value="Genomic_DNA"/>
</dbReference>
<keyword evidence="2" id="KW-1133">Transmembrane helix</keyword>
<dbReference type="RefSeq" id="XP_065957006.1">
    <property type="nucleotide sequence ID" value="XM_066101923.1"/>
</dbReference>
<name>A0A7T6XNL2_PENDI</name>
<keyword evidence="2" id="KW-0812">Transmembrane</keyword>
<feature type="region of interest" description="Disordered" evidence="1">
    <location>
        <begin position="87"/>
        <end position="114"/>
    </location>
</feature>
<gene>
    <name evidence="3" type="ORF">Pdw03_8313</name>
</gene>
<proteinExistence type="predicted"/>
<dbReference type="GO" id="GO:0006047">
    <property type="term" value="P:UDP-N-acetylglucosamine metabolic process"/>
    <property type="evidence" value="ECO:0007669"/>
    <property type="project" value="TreeGrafter"/>
</dbReference>
<dbReference type="PANTHER" id="PTHR10937:SF0">
    <property type="entry name" value="GLUTAMINE--FRUCTOSE-6-PHOSPHATE TRANSAMINASE (ISOMERIZING)"/>
    <property type="match status" value="1"/>
</dbReference>
<accession>A0A7T6XNL2</accession>
<dbReference type="GO" id="GO:0097367">
    <property type="term" value="F:carbohydrate derivative binding"/>
    <property type="evidence" value="ECO:0007669"/>
    <property type="project" value="InterPro"/>
</dbReference>
<dbReference type="InterPro" id="IPR046348">
    <property type="entry name" value="SIS_dom_sf"/>
</dbReference>
<dbReference type="Gene3D" id="3.40.50.10490">
    <property type="entry name" value="Glucose-6-phosphate isomerase like protein, domain 1"/>
    <property type="match status" value="2"/>
</dbReference>
<dbReference type="AlphaFoldDB" id="A0A7T6XNL2"/>
<dbReference type="GO" id="GO:0006487">
    <property type="term" value="P:protein N-linked glycosylation"/>
    <property type="evidence" value="ECO:0007669"/>
    <property type="project" value="TreeGrafter"/>
</dbReference>
<dbReference type="GO" id="GO:0006002">
    <property type="term" value="P:fructose 6-phosphate metabolic process"/>
    <property type="evidence" value="ECO:0007669"/>
    <property type="project" value="TreeGrafter"/>
</dbReference>
<protein>
    <submittedName>
        <fullName evidence="3">Sugar isomerase (SIS)</fullName>
    </submittedName>
</protein>
<sequence length="162" mass="17990">MYVFLSLSLVKLRTLLWIYAYCLGRSAMTVGVINVVGSSISILTHYGVHINAGLEICVASTKAYTSKMDQRRIDIMESHANISEQIKEVPKPSRSRKSPTSTVKPSFPVSSSTDKTEVPRTVDALQGLFNVIYLQFMAYWLAVAEGLNVDFPRNLAKSVTIE</sequence>
<evidence type="ECO:0000256" key="1">
    <source>
        <dbReference type="SAM" id="MobiDB-lite"/>
    </source>
</evidence>
<dbReference type="VEuPathDB" id="FungiDB:PDIP_68090"/>
<dbReference type="PANTHER" id="PTHR10937">
    <property type="entry name" value="GLUCOSAMINE--FRUCTOSE-6-PHOSPHATE AMINOTRANSFERASE, ISOMERIZING"/>
    <property type="match status" value="1"/>
</dbReference>
<dbReference type="GO" id="GO:0004360">
    <property type="term" value="F:glutamine-fructose-6-phosphate transaminase (isomerizing) activity"/>
    <property type="evidence" value="ECO:0007669"/>
    <property type="project" value="TreeGrafter"/>
</dbReference>
<keyword evidence="3" id="KW-0413">Isomerase</keyword>
<dbReference type="GO" id="GO:0016853">
    <property type="term" value="F:isomerase activity"/>
    <property type="evidence" value="ECO:0007669"/>
    <property type="project" value="UniProtKB-KW"/>
</dbReference>
<dbReference type="SUPFAM" id="SSF53697">
    <property type="entry name" value="SIS domain"/>
    <property type="match status" value="1"/>
</dbReference>
<evidence type="ECO:0000313" key="4">
    <source>
        <dbReference type="Proteomes" id="UP000595662"/>
    </source>
</evidence>
<evidence type="ECO:0000313" key="3">
    <source>
        <dbReference type="EMBL" id="QQK44412.1"/>
    </source>
</evidence>
<feature type="transmembrane region" description="Helical" evidence="2">
    <location>
        <begin position="16"/>
        <end position="36"/>
    </location>
</feature>
<dbReference type="Proteomes" id="UP000595662">
    <property type="component" value="Chromosome 3"/>
</dbReference>
<dbReference type="GeneID" id="90953073"/>
<organism evidence="3 4">
    <name type="scientific">Penicillium digitatum</name>
    <name type="common">Green mold</name>
    <dbReference type="NCBI Taxonomy" id="36651"/>
    <lineage>
        <taxon>Eukaryota</taxon>
        <taxon>Fungi</taxon>
        <taxon>Dikarya</taxon>
        <taxon>Ascomycota</taxon>
        <taxon>Pezizomycotina</taxon>
        <taxon>Eurotiomycetes</taxon>
        <taxon>Eurotiomycetidae</taxon>
        <taxon>Eurotiales</taxon>
        <taxon>Aspergillaceae</taxon>
        <taxon>Penicillium</taxon>
    </lineage>
</organism>